<name>A0ABT3J5P2_9RHOB</name>
<evidence type="ECO:0000313" key="2">
    <source>
        <dbReference type="EMBL" id="MCW3782993.1"/>
    </source>
</evidence>
<protein>
    <submittedName>
        <fullName evidence="2">Uncharacterized protein</fullName>
    </submittedName>
</protein>
<keyword evidence="3" id="KW-1185">Reference proteome</keyword>
<sequence>MTEQPDTGTGGTQAPCKDGGVPISLGEIETLHYYDCPRIFVFEHDGAPRLANSSDETDVEAIYQVSSPAPDLLDRLRANEADLRDAMAAGPFFTLSWGAEVRIAPAGEPDWLPEPGVKLRCEHDVGVEP</sequence>
<gene>
    <name evidence="2" type="ORF">OM960_15700</name>
</gene>
<accession>A0ABT3J5P2</accession>
<evidence type="ECO:0000256" key="1">
    <source>
        <dbReference type="SAM" id="MobiDB-lite"/>
    </source>
</evidence>
<proteinExistence type="predicted"/>
<reference evidence="2 3" key="1">
    <citation type="submission" date="2022-10" db="EMBL/GenBank/DDBJ databases">
        <title>Defluviimonas sp. CAU 1641 isolated from mud.</title>
        <authorList>
            <person name="Kim W."/>
        </authorList>
    </citation>
    <scope>NUCLEOTIDE SEQUENCE [LARGE SCALE GENOMIC DNA]</scope>
    <source>
        <strain evidence="2 3">CAU 1641</strain>
    </source>
</reference>
<dbReference type="RefSeq" id="WP_264772627.1">
    <property type="nucleotide sequence ID" value="NZ_JAPDOG010000014.1"/>
</dbReference>
<evidence type="ECO:0000313" key="3">
    <source>
        <dbReference type="Proteomes" id="UP001207582"/>
    </source>
</evidence>
<dbReference type="EMBL" id="JAPDOG010000014">
    <property type="protein sequence ID" value="MCW3782993.1"/>
    <property type="molecule type" value="Genomic_DNA"/>
</dbReference>
<feature type="region of interest" description="Disordered" evidence="1">
    <location>
        <begin position="1"/>
        <end position="20"/>
    </location>
</feature>
<organism evidence="2 3">
    <name type="scientific">Defluviimonas salinarum</name>
    <dbReference type="NCBI Taxonomy" id="2992147"/>
    <lineage>
        <taxon>Bacteria</taxon>
        <taxon>Pseudomonadati</taxon>
        <taxon>Pseudomonadota</taxon>
        <taxon>Alphaproteobacteria</taxon>
        <taxon>Rhodobacterales</taxon>
        <taxon>Paracoccaceae</taxon>
        <taxon>Albidovulum</taxon>
    </lineage>
</organism>
<dbReference type="Proteomes" id="UP001207582">
    <property type="component" value="Unassembled WGS sequence"/>
</dbReference>
<comment type="caution">
    <text evidence="2">The sequence shown here is derived from an EMBL/GenBank/DDBJ whole genome shotgun (WGS) entry which is preliminary data.</text>
</comment>